<organism evidence="1 2">
    <name type="scientific">Pinibacter aurantiacus</name>
    <dbReference type="NCBI Taxonomy" id="2851599"/>
    <lineage>
        <taxon>Bacteria</taxon>
        <taxon>Pseudomonadati</taxon>
        <taxon>Bacteroidota</taxon>
        <taxon>Chitinophagia</taxon>
        <taxon>Chitinophagales</taxon>
        <taxon>Chitinophagaceae</taxon>
        <taxon>Pinibacter</taxon>
    </lineage>
</organism>
<sequence>MPSANEILKANISYKNSTAFKIVAPSLVKYSSQHKMSNRYIFFVDMHIASGKNRFFVYDIQKDSIVNSGLVAHGRCNQEWLEGRRYGNEVGCGCTSLGKYKVGNPYSGRFGRAYKLVGLDSTNSNAFKRFVVLHAHQCVPRKEVDPLGICQSDGCPTVSPLFLEHLTKYIDSSTDPILLYIYDRT</sequence>
<accession>A0A9E2S7R3</accession>
<reference evidence="1" key="1">
    <citation type="submission" date="2021-06" db="EMBL/GenBank/DDBJ databases">
        <authorList>
            <person name="Huq M.A."/>
        </authorList>
    </citation>
    <scope>NUCLEOTIDE SEQUENCE</scope>
    <source>
        <strain evidence="1">MAH-26</strain>
    </source>
</reference>
<dbReference type="AlphaFoldDB" id="A0A9E2S7R3"/>
<dbReference type="PANTHER" id="PTHR38477:SF1">
    <property type="entry name" value="MUREIN L,D-TRANSPEPTIDASE CATALYTIC DOMAIN FAMILY PROTEIN"/>
    <property type="match status" value="1"/>
</dbReference>
<dbReference type="EMBL" id="JAHSPG010000003">
    <property type="protein sequence ID" value="MBV4357162.1"/>
    <property type="molecule type" value="Genomic_DNA"/>
</dbReference>
<name>A0A9E2S7R3_9BACT</name>
<proteinExistence type="predicted"/>
<keyword evidence="2" id="KW-1185">Reference proteome</keyword>
<dbReference type="PANTHER" id="PTHR38477">
    <property type="entry name" value="HYPOTHETICAL EXPORTED PROTEIN"/>
    <property type="match status" value="1"/>
</dbReference>
<gene>
    <name evidence="1" type="ORF">KTO63_08400</name>
</gene>
<protein>
    <submittedName>
        <fullName evidence="1">Murein L,D-transpeptidase catalytic domain family protein</fullName>
    </submittedName>
</protein>
<dbReference type="InterPro" id="IPR032676">
    <property type="entry name" value="YkuD_2"/>
</dbReference>
<evidence type="ECO:0000313" key="1">
    <source>
        <dbReference type="EMBL" id="MBV4357162.1"/>
    </source>
</evidence>
<dbReference type="Pfam" id="PF13645">
    <property type="entry name" value="YkuD_2"/>
    <property type="match status" value="1"/>
</dbReference>
<dbReference type="Proteomes" id="UP000812270">
    <property type="component" value="Unassembled WGS sequence"/>
</dbReference>
<evidence type="ECO:0000313" key="2">
    <source>
        <dbReference type="Proteomes" id="UP000812270"/>
    </source>
</evidence>
<comment type="caution">
    <text evidence="1">The sequence shown here is derived from an EMBL/GenBank/DDBJ whole genome shotgun (WGS) entry which is preliminary data.</text>
</comment>